<dbReference type="NCBIfam" id="TIGR01378">
    <property type="entry name" value="thi_PPkinase"/>
    <property type="match status" value="1"/>
</dbReference>
<dbReference type="InterPro" id="IPR053149">
    <property type="entry name" value="TPK"/>
</dbReference>
<dbReference type="PANTHER" id="PTHR41299">
    <property type="entry name" value="THIAMINE PYROPHOSPHOKINASE"/>
    <property type="match status" value="1"/>
</dbReference>
<evidence type="ECO:0000256" key="2">
    <source>
        <dbReference type="ARBA" id="ARBA00022741"/>
    </source>
</evidence>
<dbReference type="GO" id="GO:0004788">
    <property type="term" value="F:thiamine diphosphokinase activity"/>
    <property type="evidence" value="ECO:0007669"/>
    <property type="project" value="UniProtKB-UniRule"/>
</dbReference>
<comment type="caution">
    <text evidence="8">The sequence shown here is derived from an EMBL/GenBank/DDBJ whole genome shotgun (WGS) entry which is preliminary data.</text>
</comment>
<evidence type="ECO:0000256" key="3">
    <source>
        <dbReference type="ARBA" id="ARBA00022777"/>
    </source>
</evidence>
<dbReference type="EMBL" id="PIUK01000067">
    <property type="protein sequence ID" value="MBY6276234.1"/>
    <property type="molecule type" value="Genomic_DNA"/>
</dbReference>
<dbReference type="EMBL" id="LWLV01000402">
    <property type="protein sequence ID" value="OTA41524.1"/>
    <property type="molecule type" value="Genomic_DNA"/>
</dbReference>
<dbReference type="GO" id="GO:0030975">
    <property type="term" value="F:thiamine binding"/>
    <property type="evidence" value="ECO:0007669"/>
    <property type="project" value="InterPro"/>
</dbReference>
<protein>
    <recommendedName>
        <fullName evidence="5">Thiamine diphosphokinase</fullName>
        <ecNumber evidence="5">2.7.6.2</ecNumber>
    </recommendedName>
</protein>
<reference evidence="9" key="1">
    <citation type="submission" date="2016-04" db="EMBL/GenBank/DDBJ databases">
        <authorList>
            <person name="Antunes L.P."/>
            <person name="Martins L.F."/>
            <person name="Pereira R.V."/>
            <person name="Thomas A.M."/>
            <person name="Barbosa D."/>
            <person name="Nascimento L."/>
            <person name="Silva G.M."/>
            <person name="Condomitti G.W."/>
            <person name="Digiampietri L.A."/>
            <person name="Lombardi K.C."/>
            <person name="Ramos P.L."/>
            <person name="Quaggio R.B."/>
            <person name="Oliveira J.C."/>
            <person name="Pascon R.C."/>
            <person name="Cruz J.B."/>
            <person name="Silva A.M."/>
            <person name="Setubal J.C."/>
        </authorList>
    </citation>
    <scope>NUCLEOTIDE SEQUENCE [LARGE SCALE GENOMIC DNA]</scope>
</reference>
<dbReference type="Gene3D" id="3.40.50.10240">
    <property type="entry name" value="Thiamin pyrophosphokinase, catalytic domain"/>
    <property type="match status" value="1"/>
</dbReference>
<dbReference type="SMART" id="SM00983">
    <property type="entry name" value="TPK_B1_binding"/>
    <property type="match status" value="1"/>
</dbReference>
<accession>A0A1Y2T731</accession>
<dbReference type="GO" id="GO:0006772">
    <property type="term" value="P:thiamine metabolic process"/>
    <property type="evidence" value="ECO:0007669"/>
    <property type="project" value="UniProtKB-UniRule"/>
</dbReference>
<dbReference type="Pfam" id="PF04263">
    <property type="entry name" value="TPK_catalytic"/>
    <property type="match status" value="1"/>
</dbReference>
<evidence type="ECO:0000259" key="6">
    <source>
        <dbReference type="SMART" id="SM00983"/>
    </source>
</evidence>
<dbReference type="InterPro" id="IPR007373">
    <property type="entry name" value="Thiamin_PyroPKinase_B1-bd"/>
</dbReference>
<evidence type="ECO:0000256" key="5">
    <source>
        <dbReference type="NCBIfam" id="TIGR01378"/>
    </source>
</evidence>
<dbReference type="Proteomes" id="UP000194267">
    <property type="component" value="Unassembled WGS sequence"/>
</dbReference>
<dbReference type="GO" id="GO:0016301">
    <property type="term" value="F:kinase activity"/>
    <property type="evidence" value="ECO:0007669"/>
    <property type="project" value="UniProtKB-KW"/>
</dbReference>
<name>A0A1Y2T731_SYMTR</name>
<keyword evidence="3" id="KW-0418">Kinase</keyword>
<proteinExistence type="predicted"/>
<evidence type="ECO:0000313" key="8">
    <source>
        <dbReference type="EMBL" id="OTA41524.1"/>
    </source>
</evidence>
<evidence type="ECO:0000313" key="9">
    <source>
        <dbReference type="Proteomes" id="UP000194267"/>
    </source>
</evidence>
<dbReference type="InterPro" id="IPR006282">
    <property type="entry name" value="Thi_PPkinase"/>
</dbReference>
<feature type="domain" description="Thiamin pyrophosphokinase thiamin-binding" evidence="6">
    <location>
        <begin position="144"/>
        <end position="210"/>
    </location>
</feature>
<evidence type="ECO:0000256" key="4">
    <source>
        <dbReference type="ARBA" id="ARBA00022840"/>
    </source>
</evidence>
<reference evidence="8" key="2">
    <citation type="submission" date="2016-04" db="EMBL/GenBank/DDBJ databases">
        <authorList>
            <person name="Evans L.H."/>
            <person name="Alamgir A."/>
            <person name="Owens N."/>
            <person name="Weber N.D."/>
            <person name="Virtaneva K."/>
            <person name="Barbian K."/>
            <person name="Babar A."/>
            <person name="Rosenke K."/>
        </authorList>
    </citation>
    <scope>NUCLEOTIDE SEQUENCE [LARGE SCALE GENOMIC DNA]</scope>
    <source>
        <strain evidence="8">G2</strain>
    </source>
</reference>
<organism evidence="8 9">
    <name type="scientific">Symbiobacterium thermophilum</name>
    <dbReference type="NCBI Taxonomy" id="2734"/>
    <lineage>
        <taxon>Bacteria</taxon>
        <taxon>Bacillati</taxon>
        <taxon>Bacillota</taxon>
        <taxon>Clostridia</taxon>
        <taxon>Eubacteriales</taxon>
        <taxon>Symbiobacteriaceae</taxon>
        <taxon>Symbiobacterium</taxon>
    </lineage>
</organism>
<dbReference type="InterPro" id="IPR036759">
    <property type="entry name" value="TPK_catalytic_sf"/>
</dbReference>
<dbReference type="GO" id="GO:0005524">
    <property type="term" value="F:ATP binding"/>
    <property type="evidence" value="ECO:0007669"/>
    <property type="project" value="UniProtKB-KW"/>
</dbReference>
<keyword evidence="4" id="KW-0067">ATP-binding</keyword>
<reference evidence="7" key="3">
    <citation type="submission" date="2017-11" db="EMBL/GenBank/DDBJ databases">
        <title>Three new genomes from thermophilic consortium.</title>
        <authorList>
            <person name="Quaggio R."/>
            <person name="Amgarten D."/>
            <person name="Setubal J.C."/>
        </authorList>
    </citation>
    <scope>NUCLEOTIDE SEQUENCE</scope>
    <source>
        <strain evidence="7">ZCTH01-B2</strain>
    </source>
</reference>
<dbReference type="Pfam" id="PF04265">
    <property type="entry name" value="TPK_B1_binding"/>
    <property type="match status" value="1"/>
</dbReference>
<dbReference type="SUPFAM" id="SSF63862">
    <property type="entry name" value="Thiamin pyrophosphokinase, substrate-binding domain"/>
    <property type="match status" value="1"/>
</dbReference>
<gene>
    <name evidence="8" type="ORF">A6D92_05975</name>
    <name evidence="7" type="ORF">CWE10_08430</name>
</gene>
<dbReference type="GO" id="GO:0009229">
    <property type="term" value="P:thiamine diphosphate biosynthetic process"/>
    <property type="evidence" value="ECO:0007669"/>
    <property type="project" value="InterPro"/>
</dbReference>
<dbReference type="EC" id="2.7.6.2" evidence="5"/>
<keyword evidence="2" id="KW-0547">Nucleotide-binding</keyword>
<dbReference type="InterPro" id="IPR036371">
    <property type="entry name" value="TPK_B1-bd_sf"/>
</dbReference>
<keyword evidence="1" id="KW-0808">Transferase</keyword>
<dbReference type="CDD" id="cd07995">
    <property type="entry name" value="TPK"/>
    <property type="match status" value="1"/>
</dbReference>
<dbReference type="InterPro" id="IPR007371">
    <property type="entry name" value="TPK_catalytic"/>
</dbReference>
<dbReference type="SUPFAM" id="SSF63999">
    <property type="entry name" value="Thiamin pyrophosphokinase, catalytic domain"/>
    <property type="match status" value="1"/>
</dbReference>
<sequence>MAHGGRRRAAIFAAGELLDLDRVRALVGQPDLVICADGGLRHAQALGLRVDLLVGDFDSLDGAALADARAAGMAIVQVPVEKDRTDSQIALEEALRRGADEILLAGGSGTRLDHTLSNVLLLPRCPVPVTMTDGKSVVRVLRDGQTLEVPRAAGAYLSLVPLTPAVTGVTVTGVHWPLEGAALRWGESLGISNRVVDAAARVSVGAGCLLVIQAWD</sequence>
<dbReference type="RefSeq" id="WP_273379233.1">
    <property type="nucleotide sequence ID" value="NZ_JACSIR010000195.1"/>
</dbReference>
<evidence type="ECO:0000313" key="7">
    <source>
        <dbReference type="EMBL" id="MBY6276234.1"/>
    </source>
</evidence>
<dbReference type="AlphaFoldDB" id="A0A1Y2T731"/>
<dbReference type="PANTHER" id="PTHR41299:SF1">
    <property type="entry name" value="THIAMINE PYROPHOSPHOKINASE"/>
    <property type="match status" value="1"/>
</dbReference>
<evidence type="ECO:0000256" key="1">
    <source>
        <dbReference type="ARBA" id="ARBA00022679"/>
    </source>
</evidence>
<dbReference type="Proteomes" id="UP000732377">
    <property type="component" value="Unassembled WGS sequence"/>
</dbReference>